<dbReference type="Gene3D" id="3.30.70.270">
    <property type="match status" value="1"/>
</dbReference>
<dbReference type="SUPFAM" id="SSF55785">
    <property type="entry name" value="PYP-like sensor domain (PAS domain)"/>
    <property type="match status" value="2"/>
</dbReference>
<dbReference type="Pfam" id="PF00990">
    <property type="entry name" value="GGDEF"/>
    <property type="match status" value="1"/>
</dbReference>
<dbReference type="SUPFAM" id="SSF141868">
    <property type="entry name" value="EAL domain-like"/>
    <property type="match status" value="1"/>
</dbReference>
<dbReference type="Pfam" id="PF00563">
    <property type="entry name" value="EAL"/>
    <property type="match status" value="1"/>
</dbReference>
<evidence type="ECO:0000259" key="2">
    <source>
        <dbReference type="PROSITE" id="PS50113"/>
    </source>
</evidence>
<feature type="domain" description="PAC" evidence="2">
    <location>
        <begin position="244"/>
        <end position="294"/>
    </location>
</feature>
<dbReference type="InterPro" id="IPR035919">
    <property type="entry name" value="EAL_sf"/>
</dbReference>
<reference evidence="5 6" key="1">
    <citation type="submission" date="2014-07" db="EMBL/GenBank/DDBJ databases">
        <title>Tepidicaulis marinum gen. nov., sp. nov., a novel marine bacterium denitrifying nitrate to nitrous oxide strictly under microaerobic conditions.</title>
        <authorList>
            <person name="Takeuchi M."/>
            <person name="Yamagishi T."/>
            <person name="Kamagata Y."/>
            <person name="Oshima K."/>
            <person name="Hattori M."/>
            <person name="Katayama T."/>
            <person name="Hanada S."/>
            <person name="Tamaki H."/>
            <person name="Marumo K."/>
            <person name="Maeda H."/>
            <person name="Nedachi M."/>
            <person name="Iwasaki W."/>
            <person name="Suwa Y."/>
            <person name="Sakata S."/>
        </authorList>
    </citation>
    <scope>NUCLEOTIDE SEQUENCE [LARGE SCALE GENOMIC DNA]</scope>
    <source>
        <strain evidence="5 6">MA2</strain>
    </source>
</reference>
<accession>A0A081B6H2</accession>
<dbReference type="PROSITE" id="PS50883">
    <property type="entry name" value="EAL"/>
    <property type="match status" value="1"/>
</dbReference>
<dbReference type="SUPFAM" id="SSF55073">
    <property type="entry name" value="Nucleotide cyclase"/>
    <property type="match status" value="1"/>
</dbReference>
<dbReference type="CDD" id="cd01948">
    <property type="entry name" value="EAL"/>
    <property type="match status" value="1"/>
</dbReference>
<dbReference type="NCBIfam" id="TIGR00229">
    <property type="entry name" value="sensory_box"/>
    <property type="match status" value="1"/>
</dbReference>
<dbReference type="Gene3D" id="3.20.20.450">
    <property type="entry name" value="EAL domain"/>
    <property type="match status" value="1"/>
</dbReference>
<dbReference type="RefSeq" id="WP_045441731.1">
    <property type="nucleotide sequence ID" value="NZ_BBIO01000001.1"/>
</dbReference>
<name>A0A081B6H2_9HYPH</name>
<feature type="domain" description="GGDEF" evidence="4">
    <location>
        <begin position="326"/>
        <end position="459"/>
    </location>
</feature>
<sequence>MARVLRRETKRRGFLSAAARNKAPGRRAAAARARAKQAEAQLQFHENQINTAEENSAFGSWFWDLKSGEFNFSSNAWRLLGIEKRARAGLTDALAERAHPDDQETLISAIRGQVDRGEAYDIEVRFLSEEGYRWIRARGYALRDTGMRVHAVGGSIEDITERVEMLEQLQENEEHFRSLVSAAPFPLIITNLYTRKVIYTNAMANDLFGVTSEGGGAFNTPDFFVDKADLAQLRADLLNQGYSTGREARLKKTSGEEFWAFISCVLIEHNGQPCAYVIMHDLTERKRLEDELRQRAQFDVLTGLYNRQTFADLMAEAVRETEATGEVFGLLLIDLDRFKNVNDTLGHEAGDQLLIQASTRLQDLSPENCQIARLGGDEFAILYRGLDSIPAIEELAGALISEISAPYEVIGNMVNVGCSIGIAIYPWHNGLSNELMRYADMALYKAKELGRGQYFVVDDKLTEEVHERGKLQQDMRQAIERGEFRLVYHPRMCARTRKPIAAEALLRWDHPERGPIPPDQFIPIAEETGFITVLSRWVVQTAVFQLRSWMAMGLQPLPVSLNLSAADLMLQDQAQEIGALLSELEVPPSLLQVEMTESSLLSDRERVQEQLAELAGMGVELLIDDFGTGYSSLAYLHQFQVHKLKIDRSFVQRLTHAPDALLTRQIVEIGKGLGLCVVAEGVETASQADLLTAMGCDELQGFYFNKPLDLAAYQALLEEQQEAGAAPASGNAQA</sequence>
<dbReference type="InterPro" id="IPR001633">
    <property type="entry name" value="EAL_dom"/>
</dbReference>
<evidence type="ECO:0000259" key="3">
    <source>
        <dbReference type="PROSITE" id="PS50883"/>
    </source>
</evidence>
<feature type="coiled-coil region" evidence="1">
    <location>
        <begin position="28"/>
        <end position="55"/>
    </location>
</feature>
<feature type="domain" description="EAL" evidence="3">
    <location>
        <begin position="468"/>
        <end position="721"/>
    </location>
</feature>
<comment type="caution">
    <text evidence="5">The sequence shown here is derived from an EMBL/GenBank/DDBJ whole genome shotgun (WGS) entry which is preliminary data.</text>
</comment>
<dbReference type="STRING" id="1333998.M2A_0139"/>
<dbReference type="Pfam" id="PF13426">
    <property type="entry name" value="PAS_9"/>
    <property type="match status" value="1"/>
</dbReference>
<dbReference type="InterPro" id="IPR000700">
    <property type="entry name" value="PAS-assoc_C"/>
</dbReference>
<gene>
    <name evidence="5" type="ORF">M2A_0139</name>
</gene>
<evidence type="ECO:0000256" key="1">
    <source>
        <dbReference type="SAM" id="Coils"/>
    </source>
</evidence>
<proteinExistence type="predicted"/>
<dbReference type="InterPro" id="IPR001610">
    <property type="entry name" value="PAC"/>
</dbReference>
<dbReference type="InterPro" id="IPR035965">
    <property type="entry name" value="PAS-like_dom_sf"/>
</dbReference>
<evidence type="ECO:0000313" key="5">
    <source>
        <dbReference type="EMBL" id="GAK43640.1"/>
    </source>
</evidence>
<dbReference type="Pfam" id="PF08447">
    <property type="entry name" value="PAS_3"/>
    <property type="match status" value="1"/>
</dbReference>
<dbReference type="eggNOG" id="COG5001">
    <property type="taxonomic scope" value="Bacteria"/>
</dbReference>
<keyword evidence="1" id="KW-0175">Coiled coil</keyword>
<dbReference type="AlphaFoldDB" id="A0A081B6H2"/>
<dbReference type="CDD" id="cd00130">
    <property type="entry name" value="PAS"/>
    <property type="match status" value="1"/>
</dbReference>
<dbReference type="CDD" id="cd01949">
    <property type="entry name" value="GGDEF"/>
    <property type="match status" value="1"/>
</dbReference>
<dbReference type="PANTHER" id="PTHR44757:SF2">
    <property type="entry name" value="BIOFILM ARCHITECTURE MAINTENANCE PROTEIN MBAA"/>
    <property type="match status" value="1"/>
</dbReference>
<dbReference type="InterPro" id="IPR043128">
    <property type="entry name" value="Rev_trsase/Diguanyl_cyclase"/>
</dbReference>
<dbReference type="PANTHER" id="PTHR44757">
    <property type="entry name" value="DIGUANYLATE CYCLASE DGCP"/>
    <property type="match status" value="1"/>
</dbReference>
<dbReference type="InterPro" id="IPR052155">
    <property type="entry name" value="Biofilm_reg_signaling"/>
</dbReference>
<feature type="domain" description="PAC" evidence="2">
    <location>
        <begin position="118"/>
        <end position="171"/>
    </location>
</feature>
<evidence type="ECO:0000259" key="4">
    <source>
        <dbReference type="PROSITE" id="PS50887"/>
    </source>
</evidence>
<dbReference type="SMART" id="SM00086">
    <property type="entry name" value="PAC"/>
    <property type="match status" value="2"/>
</dbReference>
<dbReference type="InterPro" id="IPR000014">
    <property type="entry name" value="PAS"/>
</dbReference>
<dbReference type="EMBL" id="BBIO01000001">
    <property type="protein sequence ID" value="GAK43640.1"/>
    <property type="molecule type" value="Genomic_DNA"/>
</dbReference>
<dbReference type="InterPro" id="IPR013655">
    <property type="entry name" value="PAS_fold_3"/>
</dbReference>
<dbReference type="Proteomes" id="UP000028702">
    <property type="component" value="Unassembled WGS sequence"/>
</dbReference>
<protein>
    <submittedName>
        <fullName evidence="5">PAS/PAC sensor-containing diguanylate cyclase/phosphodiesterase</fullName>
    </submittedName>
</protein>
<organism evidence="5 6">
    <name type="scientific">Tepidicaulis marinus</name>
    <dbReference type="NCBI Taxonomy" id="1333998"/>
    <lineage>
        <taxon>Bacteria</taxon>
        <taxon>Pseudomonadati</taxon>
        <taxon>Pseudomonadota</taxon>
        <taxon>Alphaproteobacteria</taxon>
        <taxon>Hyphomicrobiales</taxon>
        <taxon>Parvibaculaceae</taxon>
        <taxon>Tepidicaulis</taxon>
    </lineage>
</organism>
<dbReference type="PROSITE" id="PS50113">
    <property type="entry name" value="PAC"/>
    <property type="match status" value="2"/>
</dbReference>
<dbReference type="SMART" id="SM00267">
    <property type="entry name" value="GGDEF"/>
    <property type="match status" value="1"/>
</dbReference>
<keyword evidence="6" id="KW-1185">Reference proteome</keyword>
<dbReference type="InterPro" id="IPR000160">
    <property type="entry name" value="GGDEF_dom"/>
</dbReference>
<dbReference type="PROSITE" id="PS50887">
    <property type="entry name" value="GGDEF"/>
    <property type="match status" value="1"/>
</dbReference>
<dbReference type="NCBIfam" id="TIGR00254">
    <property type="entry name" value="GGDEF"/>
    <property type="match status" value="1"/>
</dbReference>
<dbReference type="Gene3D" id="3.30.450.20">
    <property type="entry name" value="PAS domain"/>
    <property type="match status" value="2"/>
</dbReference>
<dbReference type="InterPro" id="IPR029787">
    <property type="entry name" value="Nucleotide_cyclase"/>
</dbReference>
<dbReference type="SMART" id="SM00052">
    <property type="entry name" value="EAL"/>
    <property type="match status" value="1"/>
</dbReference>
<evidence type="ECO:0000313" key="6">
    <source>
        <dbReference type="Proteomes" id="UP000028702"/>
    </source>
</evidence>